<keyword evidence="3" id="KW-1185">Reference proteome</keyword>
<proteinExistence type="predicted"/>
<name>A0A078FLB9_BRANA</name>
<protein>
    <submittedName>
        <fullName evidence="2">BnaC09g39100D protein</fullName>
    </submittedName>
</protein>
<dbReference type="Proteomes" id="UP000028999">
    <property type="component" value="Unassembled WGS sequence"/>
</dbReference>
<accession>A0A078FLB9</accession>
<gene>
    <name evidence="2" type="primary">BnaC09g39100D</name>
    <name evidence="2" type="ORF">GSBRNA2T00078386001</name>
</gene>
<evidence type="ECO:0000313" key="2">
    <source>
        <dbReference type="EMBL" id="CDY13916.1"/>
    </source>
</evidence>
<evidence type="ECO:0000313" key="3">
    <source>
        <dbReference type="Proteomes" id="UP000028999"/>
    </source>
</evidence>
<dbReference type="STRING" id="3708.A0A078FLB9"/>
<feature type="region of interest" description="Disordered" evidence="1">
    <location>
        <begin position="39"/>
        <end position="76"/>
    </location>
</feature>
<dbReference type="Gramene" id="CDY13916">
    <property type="protein sequence ID" value="CDY13916"/>
    <property type="gene ID" value="GSBRNA2T00078386001"/>
</dbReference>
<evidence type="ECO:0000256" key="1">
    <source>
        <dbReference type="SAM" id="MobiDB-lite"/>
    </source>
</evidence>
<sequence length="111" mass="12305">MSEESIAYSKGLKPDQAEIIMDEPLKAKSAMEKTNLDGAPELAHHNQTFSSATNTGEKRKREGFASGERGIGDSSETKEVIIVGDTKAIKDFWFWWRRGASRVCAFNGHKS</sequence>
<dbReference type="AlphaFoldDB" id="A0A078FLB9"/>
<organism evidence="2 3">
    <name type="scientific">Brassica napus</name>
    <name type="common">Rape</name>
    <dbReference type="NCBI Taxonomy" id="3708"/>
    <lineage>
        <taxon>Eukaryota</taxon>
        <taxon>Viridiplantae</taxon>
        <taxon>Streptophyta</taxon>
        <taxon>Embryophyta</taxon>
        <taxon>Tracheophyta</taxon>
        <taxon>Spermatophyta</taxon>
        <taxon>Magnoliopsida</taxon>
        <taxon>eudicotyledons</taxon>
        <taxon>Gunneridae</taxon>
        <taxon>Pentapetalae</taxon>
        <taxon>rosids</taxon>
        <taxon>malvids</taxon>
        <taxon>Brassicales</taxon>
        <taxon>Brassicaceae</taxon>
        <taxon>Brassiceae</taxon>
        <taxon>Brassica</taxon>
    </lineage>
</organism>
<feature type="compositionally biased region" description="Polar residues" evidence="1">
    <location>
        <begin position="45"/>
        <end position="55"/>
    </location>
</feature>
<dbReference type="PaxDb" id="3708-A0A078FLB9"/>
<reference evidence="2 3" key="1">
    <citation type="journal article" date="2014" name="Science">
        <title>Plant genetics. Early allopolyploid evolution in the post-Neolithic Brassica napus oilseed genome.</title>
        <authorList>
            <person name="Chalhoub B."/>
            <person name="Denoeud F."/>
            <person name="Liu S."/>
            <person name="Parkin I.A."/>
            <person name="Tang H."/>
            <person name="Wang X."/>
            <person name="Chiquet J."/>
            <person name="Belcram H."/>
            <person name="Tong C."/>
            <person name="Samans B."/>
            <person name="Correa M."/>
            <person name="Da Silva C."/>
            <person name="Just J."/>
            <person name="Falentin C."/>
            <person name="Koh C.S."/>
            <person name="Le Clainche I."/>
            <person name="Bernard M."/>
            <person name="Bento P."/>
            <person name="Noel B."/>
            <person name="Labadie K."/>
            <person name="Alberti A."/>
            <person name="Charles M."/>
            <person name="Arnaud D."/>
            <person name="Guo H."/>
            <person name="Daviaud C."/>
            <person name="Alamery S."/>
            <person name="Jabbari K."/>
            <person name="Zhao M."/>
            <person name="Edger P.P."/>
            <person name="Chelaifa H."/>
            <person name="Tack D."/>
            <person name="Lassalle G."/>
            <person name="Mestiri I."/>
            <person name="Schnel N."/>
            <person name="Le Paslier M.C."/>
            <person name="Fan G."/>
            <person name="Renault V."/>
            <person name="Bayer P.E."/>
            <person name="Golicz A.A."/>
            <person name="Manoli S."/>
            <person name="Lee T.H."/>
            <person name="Thi V.H."/>
            <person name="Chalabi S."/>
            <person name="Hu Q."/>
            <person name="Fan C."/>
            <person name="Tollenaere R."/>
            <person name="Lu Y."/>
            <person name="Battail C."/>
            <person name="Shen J."/>
            <person name="Sidebottom C.H."/>
            <person name="Wang X."/>
            <person name="Canaguier A."/>
            <person name="Chauveau A."/>
            <person name="Berard A."/>
            <person name="Deniot G."/>
            <person name="Guan M."/>
            <person name="Liu Z."/>
            <person name="Sun F."/>
            <person name="Lim Y.P."/>
            <person name="Lyons E."/>
            <person name="Town C.D."/>
            <person name="Bancroft I."/>
            <person name="Wang X."/>
            <person name="Meng J."/>
            <person name="Ma J."/>
            <person name="Pires J.C."/>
            <person name="King G.J."/>
            <person name="Brunel D."/>
            <person name="Delourme R."/>
            <person name="Renard M."/>
            <person name="Aury J.M."/>
            <person name="Adams K.L."/>
            <person name="Batley J."/>
            <person name="Snowdon R.J."/>
            <person name="Tost J."/>
            <person name="Edwards D."/>
            <person name="Zhou Y."/>
            <person name="Hua W."/>
            <person name="Sharpe A.G."/>
            <person name="Paterson A.H."/>
            <person name="Guan C."/>
            <person name="Wincker P."/>
        </authorList>
    </citation>
    <scope>NUCLEOTIDE SEQUENCE [LARGE SCALE GENOMIC DNA]</scope>
    <source>
        <strain evidence="3">cv. Darmor-bzh</strain>
    </source>
</reference>
<dbReference type="EMBL" id="LK032039">
    <property type="protein sequence ID" value="CDY13916.1"/>
    <property type="molecule type" value="Genomic_DNA"/>
</dbReference>